<dbReference type="EMBL" id="OUUW01000006">
    <property type="protein sequence ID" value="SPP82124.1"/>
    <property type="molecule type" value="Genomic_DNA"/>
</dbReference>
<dbReference type="Proteomes" id="UP000268350">
    <property type="component" value="Unassembled WGS sequence"/>
</dbReference>
<dbReference type="Pfam" id="PF01607">
    <property type="entry name" value="CBM_14"/>
    <property type="match status" value="1"/>
</dbReference>
<dbReference type="FunFam" id="2.170.140.10:FF:000019">
    <property type="entry name" value="Mucin 26B"/>
    <property type="match status" value="1"/>
</dbReference>
<dbReference type="InterPro" id="IPR002557">
    <property type="entry name" value="Chitin-bd_dom"/>
</dbReference>
<dbReference type="SUPFAM" id="SSF57625">
    <property type="entry name" value="Invertebrate chitin-binding proteins"/>
    <property type="match status" value="1"/>
</dbReference>
<name>A0A3B0JI89_DROGU</name>
<organism evidence="2 3">
    <name type="scientific">Drosophila guanche</name>
    <name type="common">Fruit fly</name>
    <dbReference type="NCBI Taxonomy" id="7266"/>
    <lineage>
        <taxon>Eukaryota</taxon>
        <taxon>Metazoa</taxon>
        <taxon>Ecdysozoa</taxon>
        <taxon>Arthropoda</taxon>
        <taxon>Hexapoda</taxon>
        <taxon>Insecta</taxon>
        <taxon>Pterygota</taxon>
        <taxon>Neoptera</taxon>
        <taxon>Endopterygota</taxon>
        <taxon>Diptera</taxon>
        <taxon>Brachycera</taxon>
        <taxon>Muscomorpha</taxon>
        <taxon>Ephydroidea</taxon>
        <taxon>Drosophilidae</taxon>
        <taxon>Drosophila</taxon>
        <taxon>Sophophora</taxon>
    </lineage>
</organism>
<evidence type="ECO:0000313" key="3">
    <source>
        <dbReference type="Proteomes" id="UP000268350"/>
    </source>
</evidence>
<dbReference type="GO" id="GO:0008061">
    <property type="term" value="F:chitin binding"/>
    <property type="evidence" value="ECO:0007669"/>
    <property type="project" value="InterPro"/>
</dbReference>
<dbReference type="InterPro" id="IPR036508">
    <property type="entry name" value="Chitin-bd_dom_sf"/>
</dbReference>
<dbReference type="PROSITE" id="PS50940">
    <property type="entry name" value="CHIT_BIND_II"/>
    <property type="match status" value="1"/>
</dbReference>
<feature type="domain" description="Chitin-binding type-2" evidence="1">
    <location>
        <begin position="53"/>
        <end position="109"/>
    </location>
</feature>
<accession>A0A3B0JI89</accession>
<proteinExistence type="predicted"/>
<dbReference type="AlphaFoldDB" id="A0A3B0JI89"/>
<evidence type="ECO:0000313" key="2">
    <source>
        <dbReference type="EMBL" id="SPP82124.1"/>
    </source>
</evidence>
<gene>
    <name evidence="2" type="ORF">DGUA_6G013938</name>
</gene>
<dbReference type="OMA" id="MRNHNST"/>
<evidence type="ECO:0000259" key="1">
    <source>
        <dbReference type="PROSITE" id="PS50940"/>
    </source>
</evidence>
<sequence length="110" mass="12504">MRNHNSTMRNHNSTMRNHNSTMRPHNYCIVRPLWEVAAYQQSTGTNSQVQGLQISCVGKPDGFLMASPTRCNDYYICRNQRALKVSCGDRYFNALKGICDLPENTSCVQS</sequence>
<keyword evidence="3" id="KW-1185">Reference proteome</keyword>
<dbReference type="Gene3D" id="2.170.140.10">
    <property type="entry name" value="Chitin binding domain"/>
    <property type="match status" value="1"/>
</dbReference>
<dbReference type="SMART" id="SM00494">
    <property type="entry name" value="ChtBD2"/>
    <property type="match status" value="1"/>
</dbReference>
<protein>
    <recommendedName>
        <fullName evidence="1">Chitin-binding type-2 domain-containing protein</fullName>
    </recommendedName>
</protein>
<dbReference type="GO" id="GO:0005576">
    <property type="term" value="C:extracellular region"/>
    <property type="evidence" value="ECO:0007669"/>
    <property type="project" value="InterPro"/>
</dbReference>
<reference evidence="3" key="1">
    <citation type="submission" date="2018-01" db="EMBL/GenBank/DDBJ databases">
        <authorList>
            <person name="Alioto T."/>
            <person name="Alioto T."/>
        </authorList>
    </citation>
    <scope>NUCLEOTIDE SEQUENCE [LARGE SCALE GENOMIC DNA]</scope>
</reference>
<dbReference type="OrthoDB" id="6020543at2759"/>
<dbReference type="STRING" id="7266.A0A3B0JI89"/>